<evidence type="ECO:0000313" key="7">
    <source>
        <dbReference type="EMBL" id="SFP95266.1"/>
    </source>
</evidence>
<dbReference type="InterPro" id="IPR027619">
    <property type="entry name" value="C-S_lyase_PatB-like"/>
</dbReference>
<dbReference type="InterPro" id="IPR015422">
    <property type="entry name" value="PyrdxlP-dep_Trfase_small"/>
</dbReference>
<dbReference type="RefSeq" id="WP_092478964.1">
    <property type="nucleotide sequence ID" value="NZ_FOXW01000001.1"/>
</dbReference>
<dbReference type="PANTHER" id="PTHR43525">
    <property type="entry name" value="PROTEIN MALY"/>
    <property type="match status" value="1"/>
</dbReference>
<dbReference type="InterPro" id="IPR051798">
    <property type="entry name" value="Class-II_PLP-Dep_Aminotrans"/>
</dbReference>
<dbReference type="InterPro" id="IPR004839">
    <property type="entry name" value="Aminotransferase_I/II_large"/>
</dbReference>
<dbReference type="Gene3D" id="3.90.1150.10">
    <property type="entry name" value="Aspartate Aminotransferase, domain 1"/>
    <property type="match status" value="1"/>
</dbReference>
<keyword evidence="8" id="KW-1185">Reference proteome</keyword>
<dbReference type="PANTHER" id="PTHR43525:SF1">
    <property type="entry name" value="PROTEIN MALY"/>
    <property type="match status" value="1"/>
</dbReference>
<dbReference type="EC" id="4.4.1.13" evidence="2"/>
<evidence type="ECO:0000256" key="2">
    <source>
        <dbReference type="ARBA" id="ARBA00012224"/>
    </source>
</evidence>
<organism evidence="7 8">
    <name type="scientific">Desemzia incerta</name>
    <dbReference type="NCBI Taxonomy" id="82801"/>
    <lineage>
        <taxon>Bacteria</taxon>
        <taxon>Bacillati</taxon>
        <taxon>Bacillota</taxon>
        <taxon>Bacilli</taxon>
        <taxon>Lactobacillales</taxon>
        <taxon>Carnobacteriaceae</taxon>
        <taxon>Desemzia</taxon>
    </lineage>
</organism>
<evidence type="ECO:0000256" key="3">
    <source>
        <dbReference type="ARBA" id="ARBA00022898"/>
    </source>
</evidence>
<dbReference type="NCBIfam" id="TIGR04350">
    <property type="entry name" value="C_S_lyase_PatB"/>
    <property type="match status" value="1"/>
</dbReference>
<evidence type="ECO:0000256" key="5">
    <source>
        <dbReference type="ARBA" id="ARBA00037974"/>
    </source>
</evidence>
<comment type="cofactor">
    <cofactor evidence="1">
        <name>pyridoxal 5'-phosphate</name>
        <dbReference type="ChEBI" id="CHEBI:597326"/>
    </cofactor>
</comment>
<feature type="domain" description="Aminotransferase class I/classII large" evidence="6">
    <location>
        <begin position="69"/>
        <end position="387"/>
    </location>
</feature>
<dbReference type="Gene3D" id="3.40.640.10">
    <property type="entry name" value="Type I PLP-dependent aspartate aminotransferase-like (Major domain)"/>
    <property type="match status" value="1"/>
</dbReference>
<dbReference type="SUPFAM" id="SSF53383">
    <property type="entry name" value="PLP-dependent transferases"/>
    <property type="match status" value="1"/>
</dbReference>
<protein>
    <recommendedName>
        <fullName evidence="2">cysteine-S-conjugate beta-lyase</fullName>
        <ecNumber evidence="2">4.4.1.13</ecNumber>
    </recommendedName>
</protein>
<dbReference type="GO" id="GO:0047804">
    <property type="term" value="F:cysteine-S-conjugate beta-lyase activity"/>
    <property type="evidence" value="ECO:0007669"/>
    <property type="project" value="UniProtKB-EC"/>
</dbReference>
<evidence type="ECO:0000259" key="6">
    <source>
        <dbReference type="Pfam" id="PF00155"/>
    </source>
</evidence>
<dbReference type="OrthoDB" id="9802872at2"/>
<reference evidence="7 8" key="1">
    <citation type="submission" date="2016-10" db="EMBL/GenBank/DDBJ databases">
        <authorList>
            <person name="de Groot N.N."/>
        </authorList>
    </citation>
    <scope>NUCLEOTIDE SEQUENCE [LARGE SCALE GENOMIC DNA]</scope>
    <source>
        <strain evidence="7 8">DSM 20581</strain>
    </source>
</reference>
<accession>A0A1I5UKZ8</accession>
<evidence type="ECO:0000256" key="1">
    <source>
        <dbReference type="ARBA" id="ARBA00001933"/>
    </source>
</evidence>
<proteinExistence type="inferred from homology"/>
<keyword evidence="4 7" id="KW-0456">Lyase</keyword>
<dbReference type="EMBL" id="FOXW01000001">
    <property type="protein sequence ID" value="SFP95266.1"/>
    <property type="molecule type" value="Genomic_DNA"/>
</dbReference>
<name>A0A1I5UKZ8_9LACT</name>
<keyword evidence="3" id="KW-0663">Pyridoxal phosphate</keyword>
<dbReference type="CDD" id="cd00609">
    <property type="entry name" value="AAT_like"/>
    <property type="match status" value="1"/>
</dbReference>
<dbReference type="STRING" id="82801.SAMN04488506_0021"/>
<dbReference type="GO" id="GO:0030170">
    <property type="term" value="F:pyridoxal phosphate binding"/>
    <property type="evidence" value="ECO:0007669"/>
    <property type="project" value="InterPro"/>
</dbReference>
<evidence type="ECO:0000256" key="4">
    <source>
        <dbReference type="ARBA" id="ARBA00023239"/>
    </source>
</evidence>
<sequence>MTYDFTTPINRKQTGSAKWIQMNHWNPSLDDTIYPLSVADVDMKLAPEIIQGLKNYLDTAVLGYDLPTEEYYSAVINWMKKQHGWSIKKDWIITIPGVVTSFYSAIRAYTAPQDGVLVLSPVYYPFYSSIEKTKRTIVKSSLIQKGTRYEIDFSDLEEKAKDPKNKLLLFSNPHNPVGRVWTTEELAKVIEICKANDVIILADEIHHDLAMPGHTFVPMATVTKEAASICITATAVSKSFNLAGLKNSNIIISDEQLRKQFLEDMEMVGLDSGTNVIGLKATELAYTVGEPWLIEFKELIWTNHQKLKAFLHQELPEVTVFDLEGTFLQWLDFNAFGLSAAELERIMHEEALVFGDEGYIFGSEGNGFERLNLAVPTKVLMEALQRLVDTMKKYR</sequence>
<dbReference type="InterPro" id="IPR015424">
    <property type="entry name" value="PyrdxlP-dep_Trfase"/>
</dbReference>
<dbReference type="Proteomes" id="UP000199136">
    <property type="component" value="Unassembled WGS sequence"/>
</dbReference>
<gene>
    <name evidence="7" type="ORF">SAMN04488506_0021</name>
</gene>
<dbReference type="InterPro" id="IPR015421">
    <property type="entry name" value="PyrdxlP-dep_Trfase_major"/>
</dbReference>
<evidence type="ECO:0000313" key="8">
    <source>
        <dbReference type="Proteomes" id="UP000199136"/>
    </source>
</evidence>
<comment type="similarity">
    <text evidence="5">Belongs to the class-II pyridoxal-phosphate-dependent aminotransferase family. MalY/PatB cystathionine beta-lyase subfamily.</text>
</comment>
<dbReference type="Pfam" id="PF00155">
    <property type="entry name" value="Aminotran_1_2"/>
    <property type="match status" value="1"/>
</dbReference>
<dbReference type="AlphaFoldDB" id="A0A1I5UKZ8"/>